<dbReference type="InterPro" id="IPR017995">
    <property type="entry name" value="Homeobox_antennapedia"/>
</dbReference>
<dbReference type="InterPro" id="IPR009057">
    <property type="entry name" value="Homeodomain-like_sf"/>
</dbReference>
<evidence type="ECO:0000256" key="1">
    <source>
        <dbReference type="ARBA" id="ARBA00004123"/>
    </source>
</evidence>
<dbReference type="SUPFAM" id="SSF46689">
    <property type="entry name" value="Homeodomain-like"/>
    <property type="match status" value="1"/>
</dbReference>
<name>A0A0U3BGM6_HYPDU</name>
<sequence length="323" mass="34637">MMGSYFTNPPVWPGMAATATPSTSTSGGSSTNNTNNTSNNNNNGSSVQPTANSEAYPAVVSSSDYHHHSAYKYPGVAGSGAFGAANSVANPTDYFSGQASGAYGANFGASPYAGLRSAGGVSGGGSKVPEVSSGYYHQDHRGFSPSHVHTDASHHMGYSGAAGPMAASMAMAAAFHAHNQHAVHHTMSSPTSGHSVHHQMGTESPNSLAASMAFGKNVPLYPWMRTYADGGFGNKRTRQTYTRYQTLELEKEFHFNRYLTRRRRIEIAHSLGLTERQIKIWFQNRRMKYKKEKKLENGGSHDHDDSGDESAAGSHSHTKCEPK</sequence>
<keyword evidence="3" id="KW-0217">Developmental protein</keyword>
<evidence type="ECO:0000256" key="7">
    <source>
        <dbReference type="PROSITE-ProRule" id="PRU00108"/>
    </source>
</evidence>
<evidence type="ECO:0000256" key="2">
    <source>
        <dbReference type="ARBA" id="ARBA00009107"/>
    </source>
</evidence>
<dbReference type="InterPro" id="IPR050296">
    <property type="entry name" value="Antp_homeobox"/>
</dbReference>
<dbReference type="GO" id="GO:0000981">
    <property type="term" value="F:DNA-binding transcription factor activity, RNA polymerase II-specific"/>
    <property type="evidence" value="ECO:0007669"/>
    <property type="project" value="InterPro"/>
</dbReference>
<keyword evidence="5 7" id="KW-0371">Homeobox</keyword>
<evidence type="ECO:0000313" key="12">
    <source>
        <dbReference type="EMBL" id="ALT32050.1"/>
    </source>
</evidence>
<comment type="subcellular location">
    <subcellularLocation>
        <location evidence="1 7 8">Nucleus</location>
    </subcellularLocation>
</comment>
<feature type="compositionally biased region" description="Low complexity" evidence="10">
    <location>
        <begin position="22"/>
        <end position="46"/>
    </location>
</feature>
<dbReference type="PROSITE" id="PS00032">
    <property type="entry name" value="ANTENNAPEDIA"/>
    <property type="match status" value="1"/>
</dbReference>
<dbReference type="PANTHER" id="PTHR45659:SF4">
    <property type="entry name" value="HOMEOBOX PROTEIN ABDOMINAL-A"/>
    <property type="match status" value="1"/>
</dbReference>
<comment type="similarity">
    <text evidence="2 9">Belongs to the Antp homeobox family.</text>
</comment>
<feature type="domain" description="Homeobox" evidence="11">
    <location>
        <begin position="232"/>
        <end position="292"/>
    </location>
</feature>
<keyword evidence="4 7" id="KW-0238">DNA-binding</keyword>
<dbReference type="InterPro" id="IPR017970">
    <property type="entry name" value="Homeobox_CS"/>
</dbReference>
<dbReference type="InterPro" id="IPR001827">
    <property type="entry name" value="Homeobox_Antennapedia_CS"/>
</dbReference>
<dbReference type="Pfam" id="PF00046">
    <property type="entry name" value="Homeodomain"/>
    <property type="match status" value="1"/>
</dbReference>
<evidence type="ECO:0000256" key="4">
    <source>
        <dbReference type="ARBA" id="ARBA00023125"/>
    </source>
</evidence>
<evidence type="ECO:0000256" key="10">
    <source>
        <dbReference type="SAM" id="MobiDB-lite"/>
    </source>
</evidence>
<dbReference type="GO" id="GO:0009952">
    <property type="term" value="P:anterior/posterior pattern specification"/>
    <property type="evidence" value="ECO:0007669"/>
    <property type="project" value="TreeGrafter"/>
</dbReference>
<keyword evidence="6 7" id="KW-0539">Nucleus</keyword>
<dbReference type="PRINTS" id="PR00031">
    <property type="entry name" value="HTHREPRESSR"/>
</dbReference>
<feature type="compositionally biased region" description="Basic and acidic residues" evidence="10">
    <location>
        <begin position="293"/>
        <end position="304"/>
    </location>
</feature>
<protein>
    <submittedName>
        <fullName evidence="12">Fushi tarazu</fullName>
    </submittedName>
</protein>
<evidence type="ECO:0000256" key="9">
    <source>
        <dbReference type="RuleBase" id="RU004442"/>
    </source>
</evidence>
<dbReference type="PROSITE" id="PS00027">
    <property type="entry name" value="HOMEOBOX_1"/>
    <property type="match status" value="1"/>
</dbReference>
<feature type="region of interest" description="Disordered" evidence="10">
    <location>
        <begin position="292"/>
        <end position="323"/>
    </location>
</feature>
<evidence type="ECO:0000256" key="6">
    <source>
        <dbReference type="ARBA" id="ARBA00023242"/>
    </source>
</evidence>
<dbReference type="GO" id="GO:0000978">
    <property type="term" value="F:RNA polymerase II cis-regulatory region sequence-specific DNA binding"/>
    <property type="evidence" value="ECO:0007669"/>
    <property type="project" value="TreeGrafter"/>
</dbReference>
<feature type="DNA-binding region" description="Homeobox" evidence="7">
    <location>
        <begin position="234"/>
        <end position="293"/>
    </location>
</feature>
<dbReference type="PRINTS" id="PR00025">
    <property type="entry name" value="ANTENNAPEDIA"/>
</dbReference>
<dbReference type="GO" id="GO:0005634">
    <property type="term" value="C:nucleus"/>
    <property type="evidence" value="ECO:0007669"/>
    <property type="project" value="UniProtKB-SubCell"/>
</dbReference>
<accession>A0A0U3BGM6</accession>
<feature type="region of interest" description="Disordered" evidence="10">
    <location>
        <begin position="16"/>
        <end position="52"/>
    </location>
</feature>
<dbReference type="SMART" id="SM00389">
    <property type="entry name" value="HOX"/>
    <property type="match status" value="1"/>
</dbReference>
<dbReference type="InterPro" id="IPR000047">
    <property type="entry name" value="HTH_motif"/>
</dbReference>
<evidence type="ECO:0000256" key="8">
    <source>
        <dbReference type="RuleBase" id="RU000682"/>
    </source>
</evidence>
<evidence type="ECO:0000256" key="5">
    <source>
        <dbReference type="ARBA" id="ARBA00023155"/>
    </source>
</evidence>
<dbReference type="PRINTS" id="PR00024">
    <property type="entry name" value="HOMEOBOX"/>
</dbReference>
<evidence type="ECO:0000259" key="11">
    <source>
        <dbReference type="PROSITE" id="PS50071"/>
    </source>
</evidence>
<proteinExistence type="evidence at transcript level"/>
<dbReference type="Gene3D" id="1.10.10.60">
    <property type="entry name" value="Homeodomain-like"/>
    <property type="match status" value="1"/>
</dbReference>
<dbReference type="PROSITE" id="PS50071">
    <property type="entry name" value="HOMEOBOX_2"/>
    <property type="match status" value="1"/>
</dbReference>
<dbReference type="InterPro" id="IPR020479">
    <property type="entry name" value="HD_metazoa"/>
</dbReference>
<dbReference type="PANTHER" id="PTHR45659">
    <property type="entry name" value="HOMEOBOX PROTEIN HOX"/>
    <property type="match status" value="1"/>
</dbReference>
<dbReference type="CDD" id="cd00086">
    <property type="entry name" value="homeodomain"/>
    <property type="match status" value="1"/>
</dbReference>
<dbReference type="EMBL" id="KT991393">
    <property type="protein sequence ID" value="ALT32050.1"/>
    <property type="molecule type" value="mRNA"/>
</dbReference>
<dbReference type="AlphaFoldDB" id="A0A0U3BGM6"/>
<dbReference type="InterPro" id="IPR001356">
    <property type="entry name" value="HD"/>
</dbReference>
<organism evidence="12">
    <name type="scientific">Hypsibius dujardini</name>
    <name type="common">Water bear</name>
    <name type="synonym">Macrobiotus dujardini</name>
    <dbReference type="NCBI Taxonomy" id="232323"/>
    <lineage>
        <taxon>Eukaryota</taxon>
        <taxon>Metazoa</taxon>
        <taxon>Ecdysozoa</taxon>
        <taxon>Tardigrada</taxon>
        <taxon>Eutardigrada</taxon>
        <taxon>Parachela</taxon>
        <taxon>Hypsibioidea</taxon>
        <taxon>Hypsibiidae</taxon>
        <taxon>Hypsibius</taxon>
    </lineage>
</organism>
<reference evidence="12" key="1">
    <citation type="journal article" date="2016" name="Curr. Biol.">
        <title>The Compact Body Plan of Tardigrades Evolved by the Loss of a Large Body Region.</title>
        <authorList>
            <person name="Smith F.W."/>
            <person name="Boothby T.C."/>
            <person name="Giovannini I."/>
            <person name="Rebecchi L."/>
            <person name="Jockusch E.L."/>
            <person name="Goldstein B."/>
        </authorList>
    </citation>
    <scope>NUCLEOTIDE SEQUENCE</scope>
</reference>
<dbReference type="FunFam" id="1.10.10.60:FF:000193">
    <property type="entry name" value="Ultrabithorax, isoform C"/>
    <property type="match status" value="1"/>
</dbReference>
<evidence type="ECO:0000256" key="3">
    <source>
        <dbReference type="ARBA" id="ARBA00022473"/>
    </source>
</evidence>